<organism evidence="12 13">
    <name type="scientific">Serpentinicella alkaliphila</name>
    <dbReference type="NCBI Taxonomy" id="1734049"/>
    <lineage>
        <taxon>Bacteria</taxon>
        <taxon>Bacillati</taxon>
        <taxon>Bacillota</taxon>
        <taxon>Clostridia</taxon>
        <taxon>Peptostreptococcales</taxon>
        <taxon>Natronincolaceae</taxon>
        <taxon>Serpentinicella</taxon>
    </lineage>
</organism>
<dbReference type="NCBIfam" id="NF011397">
    <property type="entry name" value="PRK14822.1"/>
    <property type="match status" value="1"/>
</dbReference>
<comment type="catalytic activity">
    <reaction evidence="9 10">
        <text>XTP + H2O = XMP + diphosphate + H(+)</text>
        <dbReference type="Rhea" id="RHEA:28610"/>
        <dbReference type="ChEBI" id="CHEBI:15377"/>
        <dbReference type="ChEBI" id="CHEBI:15378"/>
        <dbReference type="ChEBI" id="CHEBI:33019"/>
        <dbReference type="ChEBI" id="CHEBI:57464"/>
        <dbReference type="ChEBI" id="CHEBI:61314"/>
        <dbReference type="EC" id="3.6.1.66"/>
    </reaction>
</comment>
<dbReference type="GO" id="GO:0036222">
    <property type="term" value="F:XTP diphosphatase activity"/>
    <property type="evidence" value="ECO:0007669"/>
    <property type="project" value="UniProtKB-UniRule"/>
</dbReference>
<dbReference type="NCBIfam" id="TIGR00042">
    <property type="entry name" value="RdgB/HAM1 family non-canonical purine NTP pyrophosphatase"/>
    <property type="match status" value="1"/>
</dbReference>
<evidence type="ECO:0000256" key="4">
    <source>
        <dbReference type="ARBA" id="ARBA00022741"/>
    </source>
</evidence>
<evidence type="ECO:0000256" key="9">
    <source>
        <dbReference type="ARBA" id="ARBA00052017"/>
    </source>
</evidence>
<feature type="binding site" evidence="10">
    <location>
        <begin position="156"/>
        <end position="159"/>
    </location>
    <ligand>
        <name>substrate</name>
    </ligand>
</feature>
<dbReference type="HAMAP" id="MF_01405">
    <property type="entry name" value="Non_canon_purine_NTPase"/>
    <property type="match status" value="1"/>
</dbReference>
<evidence type="ECO:0000256" key="2">
    <source>
        <dbReference type="ARBA" id="ARBA00011738"/>
    </source>
</evidence>
<dbReference type="InterPro" id="IPR020922">
    <property type="entry name" value="dITP/XTP_pyrophosphatase"/>
</dbReference>
<dbReference type="EMBL" id="SLYC01000009">
    <property type="protein sequence ID" value="TCQ03482.1"/>
    <property type="molecule type" value="Genomic_DNA"/>
</dbReference>
<keyword evidence="7 10" id="KW-0546">Nucleotide metabolism</keyword>
<dbReference type="GO" id="GO:0009117">
    <property type="term" value="P:nucleotide metabolic process"/>
    <property type="evidence" value="ECO:0007669"/>
    <property type="project" value="UniProtKB-KW"/>
</dbReference>
<keyword evidence="4 10" id="KW-0547">Nucleotide-binding</keyword>
<comment type="caution">
    <text evidence="12">The sequence shown here is derived from an EMBL/GenBank/DDBJ whole genome shotgun (WGS) entry which is preliminary data.</text>
</comment>
<keyword evidence="6 10" id="KW-0460">Magnesium</keyword>
<feature type="active site" description="Proton acceptor" evidence="10">
    <location>
        <position position="73"/>
    </location>
</feature>
<dbReference type="Gene3D" id="3.90.950.10">
    <property type="match status" value="1"/>
</dbReference>
<reference evidence="12 13" key="1">
    <citation type="submission" date="2019-03" db="EMBL/GenBank/DDBJ databases">
        <title>Genomic Encyclopedia of Type Strains, Phase IV (KMG-IV): sequencing the most valuable type-strain genomes for metagenomic binning, comparative biology and taxonomic classification.</title>
        <authorList>
            <person name="Goeker M."/>
        </authorList>
    </citation>
    <scope>NUCLEOTIDE SEQUENCE [LARGE SCALE GENOMIC DNA]</scope>
    <source>
        <strain evidence="12 13">DSM 100013</strain>
    </source>
</reference>
<evidence type="ECO:0000256" key="3">
    <source>
        <dbReference type="ARBA" id="ARBA00022723"/>
    </source>
</evidence>
<comment type="function">
    <text evidence="10">Pyrophosphatase that catalyzes the hydrolysis of nucleoside triphosphates to their monophosphate derivatives, with a high preference for the non-canonical purine nucleotides XTP (xanthosine triphosphate), dITP (deoxyinosine triphosphate) and ITP. Seems to function as a house-cleaning enzyme that removes non-canonical purine nucleotides from the nucleotide pool, thus preventing their incorporation into DNA/RNA and avoiding chromosomal lesions.</text>
</comment>
<dbReference type="Proteomes" id="UP000295504">
    <property type="component" value="Unassembled WGS sequence"/>
</dbReference>
<comment type="catalytic activity">
    <reaction evidence="10">
        <text>ITP + H2O = IMP + diphosphate + H(+)</text>
        <dbReference type="Rhea" id="RHEA:29399"/>
        <dbReference type="ChEBI" id="CHEBI:15377"/>
        <dbReference type="ChEBI" id="CHEBI:15378"/>
        <dbReference type="ChEBI" id="CHEBI:33019"/>
        <dbReference type="ChEBI" id="CHEBI:58053"/>
        <dbReference type="ChEBI" id="CHEBI:61402"/>
        <dbReference type="EC" id="3.6.1.66"/>
    </reaction>
</comment>
<gene>
    <name evidence="12" type="ORF">EDD79_100962</name>
</gene>
<evidence type="ECO:0000256" key="8">
    <source>
        <dbReference type="ARBA" id="ARBA00051875"/>
    </source>
</evidence>
<dbReference type="GO" id="GO:0017111">
    <property type="term" value="F:ribonucleoside triphosphate phosphatase activity"/>
    <property type="evidence" value="ECO:0007669"/>
    <property type="project" value="InterPro"/>
</dbReference>
<dbReference type="AlphaFoldDB" id="A0A4R2TLX3"/>
<evidence type="ECO:0000256" key="10">
    <source>
        <dbReference type="HAMAP-Rule" id="MF_01405"/>
    </source>
</evidence>
<comment type="cofactor">
    <cofactor evidence="10">
        <name>Mg(2+)</name>
        <dbReference type="ChEBI" id="CHEBI:18420"/>
    </cofactor>
    <text evidence="10">Binds 1 Mg(2+) ion per subunit.</text>
</comment>
<keyword evidence="5 10" id="KW-0378">Hydrolase</keyword>
<dbReference type="EC" id="3.6.1.66" evidence="10"/>
<evidence type="ECO:0000313" key="12">
    <source>
        <dbReference type="EMBL" id="TCQ03482.1"/>
    </source>
</evidence>
<dbReference type="GO" id="GO:0000166">
    <property type="term" value="F:nucleotide binding"/>
    <property type="evidence" value="ECO:0007669"/>
    <property type="project" value="UniProtKB-KW"/>
</dbReference>
<dbReference type="FunFam" id="3.90.950.10:FF:000001">
    <property type="entry name" value="dITP/XTP pyrophosphatase"/>
    <property type="match status" value="1"/>
</dbReference>
<dbReference type="GO" id="GO:0005829">
    <property type="term" value="C:cytosol"/>
    <property type="evidence" value="ECO:0007669"/>
    <property type="project" value="TreeGrafter"/>
</dbReference>
<dbReference type="InterPro" id="IPR029001">
    <property type="entry name" value="ITPase-like_fam"/>
</dbReference>
<protein>
    <recommendedName>
        <fullName evidence="10">dITP/XTP pyrophosphatase</fullName>
        <ecNumber evidence="10">3.6.1.66</ecNumber>
    </recommendedName>
    <alternativeName>
        <fullName evidence="10">Non-canonical purine NTP pyrophosphatase</fullName>
    </alternativeName>
    <alternativeName>
        <fullName evidence="10">Non-standard purine NTP pyrophosphatase</fullName>
    </alternativeName>
    <alternativeName>
        <fullName evidence="10">Nucleoside-triphosphate diphosphatase</fullName>
    </alternativeName>
    <alternativeName>
        <fullName evidence="10">Nucleoside-triphosphate pyrophosphatase</fullName>
        <shortName evidence="10">NTPase</shortName>
    </alternativeName>
</protein>
<evidence type="ECO:0000256" key="5">
    <source>
        <dbReference type="ARBA" id="ARBA00022801"/>
    </source>
</evidence>
<feature type="binding site" evidence="10">
    <location>
        <begin position="184"/>
        <end position="185"/>
    </location>
    <ligand>
        <name>substrate</name>
    </ligand>
</feature>
<dbReference type="GO" id="GO:0009146">
    <property type="term" value="P:purine nucleoside triphosphate catabolic process"/>
    <property type="evidence" value="ECO:0007669"/>
    <property type="project" value="UniProtKB-UniRule"/>
</dbReference>
<dbReference type="OrthoDB" id="9807456at2"/>
<evidence type="ECO:0000256" key="1">
    <source>
        <dbReference type="ARBA" id="ARBA00008023"/>
    </source>
</evidence>
<comment type="subunit">
    <text evidence="2 10">Homodimer.</text>
</comment>
<evidence type="ECO:0000256" key="6">
    <source>
        <dbReference type="ARBA" id="ARBA00022842"/>
    </source>
</evidence>
<comment type="catalytic activity">
    <reaction evidence="8 10">
        <text>dITP + H2O = dIMP + diphosphate + H(+)</text>
        <dbReference type="Rhea" id="RHEA:28342"/>
        <dbReference type="ChEBI" id="CHEBI:15377"/>
        <dbReference type="ChEBI" id="CHEBI:15378"/>
        <dbReference type="ChEBI" id="CHEBI:33019"/>
        <dbReference type="ChEBI" id="CHEBI:61194"/>
        <dbReference type="ChEBI" id="CHEBI:61382"/>
        <dbReference type="EC" id="3.6.1.66"/>
    </reaction>
</comment>
<dbReference type="Pfam" id="PF01725">
    <property type="entry name" value="Ham1p_like"/>
    <property type="match status" value="1"/>
</dbReference>
<keyword evidence="13" id="KW-1185">Reference proteome</keyword>
<feature type="binding site" evidence="10">
    <location>
        <position position="179"/>
    </location>
    <ligand>
        <name>substrate</name>
    </ligand>
</feature>
<dbReference type="GO" id="GO:0046872">
    <property type="term" value="F:metal ion binding"/>
    <property type="evidence" value="ECO:0007669"/>
    <property type="project" value="UniProtKB-KW"/>
</dbReference>
<dbReference type="CDD" id="cd00515">
    <property type="entry name" value="HAM1"/>
    <property type="match status" value="1"/>
</dbReference>
<accession>A0A4R2TLX3</accession>
<feature type="binding site" evidence="10">
    <location>
        <position position="74"/>
    </location>
    <ligand>
        <name>substrate</name>
    </ligand>
</feature>
<dbReference type="PANTHER" id="PTHR11067:SF9">
    <property type="entry name" value="INOSINE TRIPHOSPHATE PYROPHOSPHATASE"/>
    <property type="match status" value="1"/>
</dbReference>
<dbReference type="PANTHER" id="PTHR11067">
    <property type="entry name" value="INOSINE TRIPHOSPHATE PYROPHOSPHATASE/HAM1 PROTEIN"/>
    <property type="match status" value="1"/>
</dbReference>
<dbReference type="InterPro" id="IPR002637">
    <property type="entry name" value="RdgB/HAM1"/>
</dbReference>
<evidence type="ECO:0000313" key="13">
    <source>
        <dbReference type="Proteomes" id="UP000295504"/>
    </source>
</evidence>
<dbReference type="GO" id="GO:0035870">
    <property type="term" value="F:dITP diphosphatase activity"/>
    <property type="evidence" value="ECO:0007669"/>
    <property type="project" value="UniProtKB-UniRule"/>
</dbReference>
<name>A0A4R2TLX3_9FIRM</name>
<evidence type="ECO:0000256" key="11">
    <source>
        <dbReference type="RuleBase" id="RU003781"/>
    </source>
</evidence>
<dbReference type="SUPFAM" id="SSF52972">
    <property type="entry name" value="ITPase-like"/>
    <property type="match status" value="1"/>
</dbReference>
<evidence type="ECO:0000256" key="7">
    <source>
        <dbReference type="ARBA" id="ARBA00023080"/>
    </source>
</evidence>
<feature type="binding site" evidence="10">
    <location>
        <begin position="10"/>
        <end position="15"/>
    </location>
    <ligand>
        <name>substrate</name>
    </ligand>
</feature>
<dbReference type="GO" id="GO:0036220">
    <property type="term" value="F:ITP diphosphatase activity"/>
    <property type="evidence" value="ECO:0007669"/>
    <property type="project" value="UniProtKB-UniRule"/>
</dbReference>
<comment type="similarity">
    <text evidence="1 10 11">Belongs to the HAM1 NTPase family.</text>
</comment>
<keyword evidence="3 10" id="KW-0479">Metal-binding</keyword>
<comment type="caution">
    <text evidence="10">Lacks conserved residue(s) required for the propagation of feature annotation.</text>
</comment>
<proteinExistence type="inferred from homology"/>
<sequence length="203" mass="22157">MEREIVVIATSNTHKLDEIKEILSDFQFDIKSMSEVGLGGLEIIEDGSTFEENAMIKAKTVMNKTGYASIADDSGLEVDAINKAPGIYSARFAGENATDAQNNEKLLNLIANVPEDLRTGRFICAIAMVFPNGESIITRGTCEGSIGFEPTGNGGFGYDPLFIVPEYNKTFGEIPAEIKNKISHRANALNELKSSLKVYLERI</sequence>
<feature type="binding site" evidence="10">
    <location>
        <position position="73"/>
    </location>
    <ligand>
        <name>Mg(2+)</name>
        <dbReference type="ChEBI" id="CHEBI:18420"/>
    </ligand>
</feature>